<dbReference type="OrthoDB" id="275783at2759"/>
<dbReference type="EMBL" id="CCKQ01010251">
    <property type="protein sequence ID" value="CDW81759.1"/>
    <property type="molecule type" value="Genomic_DNA"/>
</dbReference>
<dbReference type="InterPro" id="IPR033060">
    <property type="entry name" value="INTS7"/>
</dbReference>
<reference evidence="3 4" key="1">
    <citation type="submission" date="2014-06" db="EMBL/GenBank/DDBJ databases">
        <authorList>
            <person name="Swart Estienne"/>
        </authorList>
    </citation>
    <scope>NUCLEOTIDE SEQUENCE [LARGE SCALE GENOMIC DNA]</scope>
    <source>
        <strain evidence="3 4">130c</strain>
    </source>
</reference>
<name>A0A078AHN2_STYLE</name>
<dbReference type="InParanoid" id="A0A078AHN2"/>
<gene>
    <name evidence="3" type="primary">Contig10691.g11438</name>
    <name evidence="3" type="ORF">STYLEM_10783</name>
</gene>
<evidence type="ECO:0000313" key="4">
    <source>
        <dbReference type="Proteomes" id="UP000039865"/>
    </source>
</evidence>
<dbReference type="AlphaFoldDB" id="A0A078AHN2"/>
<dbReference type="InterPro" id="IPR016024">
    <property type="entry name" value="ARM-type_fold"/>
</dbReference>
<dbReference type="SUPFAM" id="SSF48371">
    <property type="entry name" value="ARM repeat"/>
    <property type="match status" value="1"/>
</dbReference>
<feature type="domain" description="Integrator complex subunit 7 N-terminal" evidence="2">
    <location>
        <begin position="13"/>
        <end position="167"/>
    </location>
</feature>
<proteinExistence type="inferred from homology"/>
<protein>
    <recommendedName>
        <fullName evidence="2">Integrator complex subunit 7 N-terminal domain-containing protein</fullName>
    </recommendedName>
</protein>
<dbReference type="PANTHER" id="PTHR13322">
    <property type="entry name" value="C1ORF73 PROTEIN"/>
    <property type="match status" value="1"/>
</dbReference>
<sequence length="288" mass="33012">MIPMQVADFYKHRDTTNKLRSHLVKTLIAKCHKILEEKVYNKEEFTTRVSYLLQSNDPQSRIISLRLFSYLPSFIQTRLDIQHKILHILTSTQNNQEREVANQTITMISEGSELFAQSIMNKVEETVLSGNFSRDTCSHFIMAISNISGDAQNAIKFVEIIKTLYEKAYHIYGGGLDSVLLLSLIKMVNRSPIILNKASLFLKDIQNLEGLELISRKYIISDDIINKLLNQIIASQSDVSKEQIFLLKIIVNNSGHLKDLKAYHQQIDIILQNCSIENKSQQDFFGGY</sequence>
<evidence type="ECO:0000256" key="1">
    <source>
        <dbReference type="ARBA" id="ARBA00008565"/>
    </source>
</evidence>
<evidence type="ECO:0000259" key="2">
    <source>
        <dbReference type="Pfam" id="PF24436"/>
    </source>
</evidence>
<dbReference type="GO" id="GO:0034472">
    <property type="term" value="P:snRNA 3'-end processing"/>
    <property type="evidence" value="ECO:0007669"/>
    <property type="project" value="TreeGrafter"/>
</dbReference>
<dbReference type="PANTHER" id="PTHR13322:SF2">
    <property type="entry name" value="INTEGRATOR COMPLEX SUBUNIT 7"/>
    <property type="match status" value="1"/>
</dbReference>
<keyword evidence="4" id="KW-1185">Reference proteome</keyword>
<dbReference type="Pfam" id="PF24436">
    <property type="entry name" value="INTS7_N"/>
    <property type="match status" value="1"/>
</dbReference>
<dbReference type="InterPro" id="IPR056516">
    <property type="entry name" value="INTS7_N"/>
</dbReference>
<accession>A0A078AHN2</accession>
<dbReference type="Proteomes" id="UP000039865">
    <property type="component" value="Unassembled WGS sequence"/>
</dbReference>
<organism evidence="3 4">
    <name type="scientific">Stylonychia lemnae</name>
    <name type="common">Ciliate</name>
    <dbReference type="NCBI Taxonomy" id="5949"/>
    <lineage>
        <taxon>Eukaryota</taxon>
        <taxon>Sar</taxon>
        <taxon>Alveolata</taxon>
        <taxon>Ciliophora</taxon>
        <taxon>Intramacronucleata</taxon>
        <taxon>Spirotrichea</taxon>
        <taxon>Stichotrichia</taxon>
        <taxon>Sporadotrichida</taxon>
        <taxon>Oxytrichidae</taxon>
        <taxon>Stylonychinae</taxon>
        <taxon>Stylonychia</taxon>
    </lineage>
</organism>
<comment type="similarity">
    <text evidence="1">Belongs to the Integrator subunit 7 family.</text>
</comment>
<dbReference type="GO" id="GO:0032039">
    <property type="term" value="C:integrator complex"/>
    <property type="evidence" value="ECO:0007669"/>
    <property type="project" value="InterPro"/>
</dbReference>
<evidence type="ECO:0000313" key="3">
    <source>
        <dbReference type="EMBL" id="CDW81759.1"/>
    </source>
</evidence>